<proteinExistence type="inferred from homology"/>
<dbReference type="GO" id="GO:0022857">
    <property type="term" value="F:transmembrane transporter activity"/>
    <property type="evidence" value="ECO:0007669"/>
    <property type="project" value="InterPro"/>
</dbReference>
<evidence type="ECO:0000256" key="7">
    <source>
        <dbReference type="ARBA" id="ARBA00023136"/>
    </source>
</evidence>
<comment type="function">
    <text evidence="8">Major component of the acid-resistance (AR) system allowing enteric pathogens to survive the acidic environment in the stomach. Exchanges extracellular arginine for its intracellular decarboxylation product agmatine (Agm) thereby expelling intracellular protons. Probably undergoes several conformational states in order to translocate the substrate across the membrane; keeps the substrate accessible to only 1 side of the membrane at a time by opening and closing 3 membrane-internal gates.</text>
</comment>
<dbReference type="GO" id="GO:0005886">
    <property type="term" value="C:plasma membrane"/>
    <property type="evidence" value="ECO:0007669"/>
    <property type="project" value="UniProtKB-SubCell"/>
</dbReference>
<dbReference type="PIRSF" id="PIRSF006060">
    <property type="entry name" value="AA_transporter"/>
    <property type="match status" value="1"/>
</dbReference>
<feature type="transmembrane region" description="Helical" evidence="9">
    <location>
        <begin position="207"/>
        <end position="228"/>
    </location>
</feature>
<evidence type="ECO:0000256" key="6">
    <source>
        <dbReference type="ARBA" id="ARBA00022989"/>
    </source>
</evidence>
<name>Q1ITW7_KORVE</name>
<evidence type="ECO:0000256" key="5">
    <source>
        <dbReference type="ARBA" id="ARBA00022692"/>
    </source>
</evidence>
<feature type="transmembrane region" description="Helical" evidence="9">
    <location>
        <begin position="97"/>
        <end position="121"/>
    </location>
</feature>
<feature type="transmembrane region" description="Helical" evidence="9">
    <location>
        <begin position="248"/>
        <end position="270"/>
    </location>
</feature>
<gene>
    <name evidence="10" type="ordered locus">Acid345_0678</name>
</gene>
<dbReference type="HOGENOM" id="CLU_007946_15_12_0"/>
<evidence type="ECO:0000313" key="10">
    <source>
        <dbReference type="EMBL" id="ABF39683.1"/>
    </source>
</evidence>
<dbReference type="STRING" id="204669.Acid345_0678"/>
<protein>
    <recommendedName>
        <fullName evidence="3">Arginine/agmatine antiporter</fullName>
    </recommendedName>
</protein>
<comment type="subcellular location">
    <subcellularLocation>
        <location evidence="1">Cell membrane</location>
        <topology evidence="1">Multi-pass membrane protein</topology>
    </subcellularLocation>
</comment>
<feature type="transmembrane region" description="Helical" evidence="9">
    <location>
        <begin position="27"/>
        <end position="46"/>
    </location>
</feature>
<evidence type="ECO:0000256" key="9">
    <source>
        <dbReference type="SAM" id="Phobius"/>
    </source>
</evidence>
<dbReference type="Proteomes" id="UP000002432">
    <property type="component" value="Chromosome"/>
</dbReference>
<dbReference type="Gene3D" id="1.20.1740.10">
    <property type="entry name" value="Amino acid/polyamine transporter I"/>
    <property type="match status" value="1"/>
</dbReference>
<feature type="transmembrane region" description="Helical" evidence="9">
    <location>
        <begin position="326"/>
        <end position="347"/>
    </location>
</feature>
<dbReference type="KEGG" id="aba:Acid345_0678"/>
<dbReference type="InterPro" id="IPR050367">
    <property type="entry name" value="APC_superfamily"/>
</dbReference>
<feature type="transmembrane region" description="Helical" evidence="9">
    <location>
        <begin position="133"/>
        <end position="156"/>
    </location>
</feature>
<keyword evidence="7 9" id="KW-0472">Membrane</keyword>
<accession>Q1ITW7</accession>
<keyword evidence="5 9" id="KW-0812">Transmembrane</keyword>
<evidence type="ECO:0000256" key="2">
    <source>
        <dbReference type="ARBA" id="ARBA00008220"/>
    </source>
</evidence>
<dbReference type="EMBL" id="CP000360">
    <property type="protein sequence ID" value="ABF39683.1"/>
    <property type="molecule type" value="Genomic_DNA"/>
</dbReference>
<feature type="transmembrane region" description="Helical" evidence="9">
    <location>
        <begin position="387"/>
        <end position="404"/>
    </location>
</feature>
<feature type="transmembrane region" description="Helical" evidence="9">
    <location>
        <begin position="303"/>
        <end position="320"/>
    </location>
</feature>
<evidence type="ECO:0000256" key="8">
    <source>
        <dbReference type="ARBA" id="ARBA00045636"/>
    </source>
</evidence>
<dbReference type="EnsemblBacteria" id="ABF39683">
    <property type="protein sequence ID" value="ABF39683"/>
    <property type="gene ID" value="Acid345_0678"/>
</dbReference>
<feature type="transmembrane region" description="Helical" evidence="9">
    <location>
        <begin position="176"/>
        <end position="195"/>
    </location>
</feature>
<feature type="transmembrane region" description="Helical" evidence="9">
    <location>
        <begin position="359"/>
        <end position="381"/>
    </location>
</feature>
<evidence type="ECO:0000256" key="1">
    <source>
        <dbReference type="ARBA" id="ARBA00004651"/>
    </source>
</evidence>
<keyword evidence="4" id="KW-1003">Cell membrane</keyword>
<dbReference type="PANTHER" id="PTHR42770">
    <property type="entry name" value="AMINO ACID TRANSPORTER-RELATED"/>
    <property type="match status" value="1"/>
</dbReference>
<dbReference type="eggNOG" id="COG0531">
    <property type="taxonomic scope" value="Bacteria"/>
</dbReference>
<keyword evidence="6 9" id="KW-1133">Transmembrane helix</keyword>
<evidence type="ECO:0000313" key="11">
    <source>
        <dbReference type="Proteomes" id="UP000002432"/>
    </source>
</evidence>
<dbReference type="InterPro" id="IPR002293">
    <property type="entry name" value="AA/rel_permease1"/>
</dbReference>
<dbReference type="PANTHER" id="PTHR42770:SF18">
    <property type="entry name" value="ARGININE_AGMATINE ANTIPORTER"/>
    <property type="match status" value="1"/>
</dbReference>
<organism evidence="10 11">
    <name type="scientific">Koribacter versatilis (strain Ellin345)</name>
    <dbReference type="NCBI Taxonomy" id="204669"/>
    <lineage>
        <taxon>Bacteria</taxon>
        <taxon>Pseudomonadati</taxon>
        <taxon>Acidobacteriota</taxon>
        <taxon>Terriglobia</taxon>
        <taxon>Terriglobales</taxon>
        <taxon>Candidatus Korobacteraceae</taxon>
        <taxon>Candidatus Korobacter</taxon>
    </lineage>
</organism>
<reference evidence="10 11" key="1">
    <citation type="journal article" date="2009" name="Appl. Environ. Microbiol.">
        <title>Three genomes from the phylum Acidobacteria provide insight into the lifestyles of these microorganisms in soils.</title>
        <authorList>
            <person name="Ward N.L."/>
            <person name="Challacombe J.F."/>
            <person name="Janssen P.H."/>
            <person name="Henrissat B."/>
            <person name="Coutinho P.M."/>
            <person name="Wu M."/>
            <person name="Xie G."/>
            <person name="Haft D.H."/>
            <person name="Sait M."/>
            <person name="Badger J."/>
            <person name="Barabote R.D."/>
            <person name="Bradley B."/>
            <person name="Brettin T.S."/>
            <person name="Brinkac L.M."/>
            <person name="Bruce D."/>
            <person name="Creasy T."/>
            <person name="Daugherty S.C."/>
            <person name="Davidsen T.M."/>
            <person name="DeBoy R.T."/>
            <person name="Detter J.C."/>
            <person name="Dodson R.J."/>
            <person name="Durkin A.S."/>
            <person name="Ganapathy A."/>
            <person name="Gwinn-Giglio M."/>
            <person name="Han C.S."/>
            <person name="Khouri H."/>
            <person name="Kiss H."/>
            <person name="Kothari S.P."/>
            <person name="Madupu R."/>
            <person name="Nelson K.E."/>
            <person name="Nelson W.C."/>
            <person name="Paulsen I."/>
            <person name="Penn K."/>
            <person name="Ren Q."/>
            <person name="Rosovitz M.J."/>
            <person name="Selengut J.D."/>
            <person name="Shrivastava S."/>
            <person name="Sullivan S.A."/>
            <person name="Tapia R."/>
            <person name="Thompson L.S."/>
            <person name="Watkins K.L."/>
            <person name="Yang Q."/>
            <person name="Yu C."/>
            <person name="Zafar N."/>
            <person name="Zhou L."/>
            <person name="Kuske C.R."/>
        </authorList>
    </citation>
    <scope>NUCLEOTIDE SEQUENCE [LARGE SCALE GENOMIC DNA]</scope>
    <source>
        <strain evidence="10 11">Ellin345</strain>
    </source>
</reference>
<dbReference type="AlphaFoldDB" id="Q1ITW7"/>
<feature type="transmembrane region" description="Helical" evidence="9">
    <location>
        <begin position="58"/>
        <end position="77"/>
    </location>
</feature>
<comment type="similarity">
    <text evidence="2">Belongs to the amino acid-polyamine-organocation (APC) superfamily. Basic amino acid/polyamine antiporter (APA) (TC 2.A.3.2) family.</text>
</comment>
<sequence length="421" mass="44205">MVNTIIGSGIFGIPTPLNAVVGRASPLAMVMAGLGIGLMMACAAEVSSRFTEPGGAYLYARTAFGRFVGIQIGWFSWLAPMGTSAAASNLFTSYLAAYFPFAGTALGRAAVITTLFAFLALANCVGVKVGANLSSVFTIAKILPLLLLIVLGLLYFAHHPQTFAQAQPAPAGISPWIDAMLLLSFAYGGFENAILPAGEVKNPRQTFPIALAAGLLLCIAIYSLVQFVSVATIGTAPAERPLASAAELLLGTGGAAFITVAAMISTFGHLSAVQLATPRLTYSLAERHDFPSVFARVHPRFQTPYISIMIFSAITCVLALSGTFRWAIAMASGALIVIYASICASLIRLRRMHGDEALLGIPFGPAIACLCIGFGLVLLARLTLREGFLLLVTFAIATLHWLVVRNRAYPQAIISEAGSAS</sequence>
<dbReference type="Pfam" id="PF13520">
    <property type="entry name" value="AA_permease_2"/>
    <property type="match status" value="1"/>
</dbReference>
<keyword evidence="11" id="KW-1185">Reference proteome</keyword>
<evidence type="ECO:0000256" key="3">
    <source>
        <dbReference type="ARBA" id="ARBA00021069"/>
    </source>
</evidence>
<evidence type="ECO:0000256" key="4">
    <source>
        <dbReference type="ARBA" id="ARBA00022475"/>
    </source>
</evidence>